<evidence type="ECO:0000313" key="2">
    <source>
        <dbReference type="Proteomes" id="UP000004457"/>
    </source>
</evidence>
<dbReference type="AlphaFoldDB" id="C0EMF9"/>
<keyword evidence="2" id="KW-1185">Reference proteome</keyword>
<name>C0EMF9_NEIFL</name>
<accession>C0EMF9</accession>
<evidence type="ECO:0000313" key="1">
    <source>
        <dbReference type="EMBL" id="EEG33806.1"/>
    </source>
</evidence>
<sequence length="63" mass="7339">MVSTKIRKDCQKTWVKSSAKFWIEAVKQKKTMPSESPFRFSDGIFAPFVYKSLKSLYTHTCSK</sequence>
<proteinExistence type="predicted"/>
<reference evidence="1 2" key="1">
    <citation type="submission" date="2009-01" db="EMBL/GenBank/DDBJ databases">
        <authorList>
            <person name="Fulton L."/>
            <person name="Clifton S."/>
            <person name="Chinwalla A.T."/>
            <person name="Mitreva M."/>
            <person name="Sodergren E."/>
            <person name="Weinstock G."/>
            <person name="Clifton S."/>
            <person name="Dooling D.J."/>
            <person name="Fulton B."/>
            <person name="Minx P."/>
            <person name="Pepin K.H."/>
            <person name="Johnson M."/>
            <person name="Bhonagiri V."/>
            <person name="Nash W.E."/>
            <person name="Mardis E.R."/>
            <person name="Wilson R.K."/>
        </authorList>
    </citation>
    <scope>NUCLEOTIDE SEQUENCE [LARGE SCALE GENOMIC DNA]</scope>
    <source>
        <strain evidence="1 2">NRL30031/H210</strain>
    </source>
</reference>
<dbReference type="EMBL" id="ACEN01000029">
    <property type="protein sequence ID" value="EEG33806.1"/>
    <property type="molecule type" value="Genomic_DNA"/>
</dbReference>
<gene>
    <name evidence="1" type="ORF">NEIFLAOT_01130</name>
</gene>
<dbReference type="Proteomes" id="UP000004457">
    <property type="component" value="Unassembled WGS sequence"/>
</dbReference>
<organism evidence="1 2">
    <name type="scientific">Neisseria flavescens NRL30031/H210</name>
    <dbReference type="NCBI Taxonomy" id="546264"/>
    <lineage>
        <taxon>Bacteria</taxon>
        <taxon>Pseudomonadati</taxon>
        <taxon>Pseudomonadota</taxon>
        <taxon>Betaproteobacteria</taxon>
        <taxon>Neisseriales</taxon>
        <taxon>Neisseriaceae</taxon>
        <taxon>Neisseria</taxon>
    </lineage>
</organism>
<comment type="caution">
    <text evidence="1">The sequence shown here is derived from an EMBL/GenBank/DDBJ whole genome shotgun (WGS) entry which is preliminary data.</text>
</comment>
<protein>
    <submittedName>
        <fullName evidence="1">Uncharacterized protein</fullName>
    </submittedName>
</protein>